<feature type="region of interest" description="Disordered" evidence="1">
    <location>
        <begin position="193"/>
        <end position="212"/>
    </location>
</feature>
<keyword evidence="2" id="KW-1133">Transmembrane helix</keyword>
<sequence>MRLWWLSLPLLASAFHNITYVSNDPALVYTPTNTWQNWPPNGCLNFPIGQWSKVPGTITLKFSGVAVFAYGLFDDDTNPIYTIQVDDESPVRLGDYTSTNCELFSKTGLRAGNHTIIFRLTGERPGDVKDLSFQGFIVTVPDVGDDVTQTSNNTPSRKSNTAIIAAAVAIGVAALVGVIIGIYFWRSRRNRAQKGQPIGVPPPSSFSNQPPVTTQYNNGFDPSIPQPTPFFVPPRETRHTITQRLHGRLRCLERVPRIPTLHTINQDKPGYPNYYGPSPSNAGSSSGYGAPNSPPPFQQGGTQGGYNYQPPPPVSPAPTSSYMPAASEVSYTQMSDVTQSSGGYKPPIDTKATPFAKGAVNPNAAPVHRVDGPSGSNPQAPPQYDAPF</sequence>
<dbReference type="Gene3D" id="2.60.120.260">
    <property type="entry name" value="Galactose-binding domain-like"/>
    <property type="match status" value="1"/>
</dbReference>
<evidence type="ECO:0000313" key="3">
    <source>
        <dbReference type="EMBL" id="CCA68917.1"/>
    </source>
</evidence>
<dbReference type="HOGENOM" id="CLU_711973_0_0_1"/>
<feature type="transmembrane region" description="Helical" evidence="2">
    <location>
        <begin position="162"/>
        <end position="185"/>
    </location>
</feature>
<keyword evidence="2" id="KW-0472">Membrane</keyword>
<evidence type="ECO:0000313" key="4">
    <source>
        <dbReference type="Proteomes" id="UP000007148"/>
    </source>
</evidence>
<dbReference type="EMBL" id="CAFZ01000043">
    <property type="protein sequence ID" value="CCA68917.1"/>
    <property type="molecule type" value="Genomic_DNA"/>
</dbReference>
<dbReference type="Proteomes" id="UP000007148">
    <property type="component" value="Unassembled WGS sequence"/>
</dbReference>
<comment type="caution">
    <text evidence="3">The sequence shown here is derived from an EMBL/GenBank/DDBJ whole genome shotgun (WGS) entry which is preliminary data.</text>
</comment>
<name>G4TC74_SERID</name>
<keyword evidence="2" id="KW-0812">Transmembrane</keyword>
<evidence type="ECO:0000256" key="2">
    <source>
        <dbReference type="SAM" id="Phobius"/>
    </source>
</evidence>
<organism evidence="3 4">
    <name type="scientific">Serendipita indica (strain DSM 11827)</name>
    <name type="common">Root endophyte fungus</name>
    <name type="synonym">Piriformospora indica</name>
    <dbReference type="NCBI Taxonomy" id="1109443"/>
    <lineage>
        <taxon>Eukaryota</taxon>
        <taxon>Fungi</taxon>
        <taxon>Dikarya</taxon>
        <taxon>Basidiomycota</taxon>
        <taxon>Agaricomycotina</taxon>
        <taxon>Agaricomycetes</taxon>
        <taxon>Sebacinales</taxon>
        <taxon>Serendipitaceae</taxon>
        <taxon>Serendipita</taxon>
    </lineage>
</organism>
<keyword evidence="4" id="KW-1185">Reference proteome</keyword>
<feature type="compositionally biased region" description="Low complexity" evidence="1">
    <location>
        <begin position="269"/>
        <end position="291"/>
    </location>
</feature>
<dbReference type="InParanoid" id="G4TC74"/>
<dbReference type="AlphaFoldDB" id="G4TC74"/>
<proteinExistence type="predicted"/>
<accession>G4TC74</accession>
<feature type="region of interest" description="Disordered" evidence="1">
    <location>
        <begin position="262"/>
        <end position="388"/>
    </location>
</feature>
<evidence type="ECO:0000256" key="1">
    <source>
        <dbReference type="SAM" id="MobiDB-lite"/>
    </source>
</evidence>
<reference evidence="3 4" key="1">
    <citation type="journal article" date="2011" name="PLoS Pathog.">
        <title>Endophytic Life Strategies Decoded by Genome and Transcriptome Analyses of the Mutualistic Root Symbiont Piriformospora indica.</title>
        <authorList>
            <person name="Zuccaro A."/>
            <person name="Lahrmann U."/>
            <person name="Guldener U."/>
            <person name="Langen G."/>
            <person name="Pfiffi S."/>
            <person name="Biedenkopf D."/>
            <person name="Wong P."/>
            <person name="Samans B."/>
            <person name="Grimm C."/>
            <person name="Basiewicz M."/>
            <person name="Murat C."/>
            <person name="Martin F."/>
            <person name="Kogel K.H."/>
        </authorList>
    </citation>
    <scope>NUCLEOTIDE SEQUENCE [LARGE SCALE GENOMIC DNA]</scope>
    <source>
        <strain evidence="3 4">DSM 11827</strain>
    </source>
</reference>
<dbReference type="OrthoDB" id="3261316at2759"/>
<gene>
    <name evidence="3" type="ORF">PIIN_02777</name>
</gene>
<protein>
    <submittedName>
        <fullName evidence="3">Uncharacterized protein</fullName>
    </submittedName>
</protein>
<feature type="compositionally biased region" description="Polar residues" evidence="1">
    <location>
        <begin position="329"/>
        <end position="342"/>
    </location>
</feature>